<evidence type="ECO:0000313" key="1">
    <source>
        <dbReference type="EMBL" id="CAE7202837.1"/>
    </source>
</evidence>
<organism evidence="1 2">
    <name type="scientific">Symbiodinium natans</name>
    <dbReference type="NCBI Taxonomy" id="878477"/>
    <lineage>
        <taxon>Eukaryota</taxon>
        <taxon>Sar</taxon>
        <taxon>Alveolata</taxon>
        <taxon>Dinophyceae</taxon>
        <taxon>Suessiales</taxon>
        <taxon>Symbiodiniaceae</taxon>
        <taxon>Symbiodinium</taxon>
    </lineage>
</organism>
<protein>
    <submittedName>
        <fullName evidence="1">Uncharacterized protein</fullName>
    </submittedName>
</protein>
<proteinExistence type="predicted"/>
<comment type="caution">
    <text evidence="1">The sequence shown here is derived from an EMBL/GenBank/DDBJ whole genome shotgun (WGS) entry which is preliminary data.</text>
</comment>
<gene>
    <name evidence="1" type="ORF">SNAT2548_LOCUS6170</name>
</gene>
<accession>A0A812JGI0</accession>
<name>A0A812JGI0_9DINO</name>
<evidence type="ECO:0000313" key="2">
    <source>
        <dbReference type="Proteomes" id="UP000604046"/>
    </source>
</evidence>
<keyword evidence="2" id="KW-1185">Reference proteome</keyword>
<reference evidence="1" key="1">
    <citation type="submission" date="2021-02" db="EMBL/GenBank/DDBJ databases">
        <authorList>
            <person name="Dougan E. K."/>
            <person name="Rhodes N."/>
            <person name="Thang M."/>
            <person name="Chan C."/>
        </authorList>
    </citation>
    <scope>NUCLEOTIDE SEQUENCE</scope>
</reference>
<dbReference type="EMBL" id="CAJNDS010000403">
    <property type="protein sequence ID" value="CAE7202837.1"/>
    <property type="molecule type" value="Genomic_DNA"/>
</dbReference>
<sequence>MGSYVRVSYREDGKGSQMQFEGVMADRRIGGTDRESYIELKNALGVGKENEIIAFEGIKRLYDAFIDDMDPAERRRFLCIHGCHVFVTVSWLAGTPVGNCAVVDRISLTAGLSKAARRDRCGPKPHQGILTCECVVVALAILY</sequence>
<dbReference type="AlphaFoldDB" id="A0A812JGI0"/>
<dbReference type="Proteomes" id="UP000604046">
    <property type="component" value="Unassembled WGS sequence"/>
</dbReference>
<dbReference type="OrthoDB" id="446693at2759"/>